<reference evidence="12" key="1">
    <citation type="submission" date="2025-08" db="UniProtKB">
        <authorList>
            <consortium name="Ensembl"/>
        </authorList>
    </citation>
    <scope>IDENTIFICATION</scope>
</reference>
<evidence type="ECO:0000256" key="7">
    <source>
        <dbReference type="ARBA" id="ARBA00032251"/>
    </source>
</evidence>
<feature type="region of interest" description="Disordered" evidence="9">
    <location>
        <begin position="346"/>
        <end position="393"/>
    </location>
</feature>
<comment type="similarity">
    <text evidence="8">Belongs to the G-protein coupled receptor 1 family.</text>
</comment>
<feature type="region of interest" description="Disordered" evidence="9">
    <location>
        <begin position="418"/>
        <end position="445"/>
    </location>
</feature>
<dbReference type="SUPFAM" id="SSF81321">
    <property type="entry name" value="Family A G protein-coupled receptor-like"/>
    <property type="match status" value="1"/>
</dbReference>
<evidence type="ECO:0000256" key="3">
    <source>
        <dbReference type="ARBA" id="ARBA00018873"/>
    </source>
</evidence>
<dbReference type="GO" id="GO:0007200">
    <property type="term" value="P:phospholipase C-activating G protein-coupled receptor signaling pathway"/>
    <property type="evidence" value="ECO:0007669"/>
    <property type="project" value="TreeGrafter"/>
</dbReference>
<feature type="transmembrane region" description="Helical" evidence="10">
    <location>
        <begin position="108"/>
        <end position="130"/>
    </location>
</feature>
<evidence type="ECO:0000256" key="8">
    <source>
        <dbReference type="RuleBase" id="RU000688"/>
    </source>
</evidence>
<evidence type="ECO:0000256" key="6">
    <source>
        <dbReference type="ARBA" id="ARBA00023136"/>
    </source>
</evidence>
<feature type="transmembrane region" description="Helical" evidence="10">
    <location>
        <begin position="150"/>
        <end position="169"/>
    </location>
</feature>
<reference evidence="12" key="2">
    <citation type="submission" date="2025-09" db="UniProtKB">
        <authorList>
            <consortium name="Ensembl"/>
        </authorList>
    </citation>
    <scope>IDENTIFICATION</scope>
</reference>
<dbReference type="PROSITE" id="PS50262">
    <property type="entry name" value="G_PROTEIN_RECEP_F1_2"/>
    <property type="match status" value="1"/>
</dbReference>
<name>A0A3B4WQ39_SERLL</name>
<evidence type="ECO:0000256" key="5">
    <source>
        <dbReference type="ARBA" id="ARBA00022989"/>
    </source>
</evidence>
<dbReference type="GeneTree" id="ENSGT01150000286932"/>
<dbReference type="CDD" id="cd14995">
    <property type="entry name" value="7tmA_TRH-R"/>
    <property type="match status" value="1"/>
</dbReference>
<feature type="transmembrane region" description="Helical" evidence="10">
    <location>
        <begin position="32"/>
        <end position="56"/>
    </location>
</feature>
<dbReference type="InterPro" id="IPR000276">
    <property type="entry name" value="GPCR_Rhodpsn"/>
</dbReference>
<proteinExistence type="inferred from homology"/>
<evidence type="ECO:0000256" key="2">
    <source>
        <dbReference type="ARBA" id="ARBA00004370"/>
    </source>
</evidence>
<feature type="transmembrane region" description="Helical" evidence="10">
    <location>
        <begin position="288"/>
        <end position="311"/>
    </location>
</feature>
<organism evidence="12 13">
    <name type="scientific">Seriola lalandi dorsalis</name>
    <dbReference type="NCBI Taxonomy" id="1841481"/>
    <lineage>
        <taxon>Eukaryota</taxon>
        <taxon>Metazoa</taxon>
        <taxon>Chordata</taxon>
        <taxon>Craniata</taxon>
        <taxon>Vertebrata</taxon>
        <taxon>Euteleostomi</taxon>
        <taxon>Actinopterygii</taxon>
        <taxon>Neopterygii</taxon>
        <taxon>Teleostei</taxon>
        <taxon>Neoteleostei</taxon>
        <taxon>Acanthomorphata</taxon>
        <taxon>Carangaria</taxon>
        <taxon>Carangiformes</taxon>
        <taxon>Carangidae</taxon>
        <taxon>Seriola</taxon>
    </lineage>
</organism>
<keyword evidence="4 8" id="KW-0812">Transmembrane</keyword>
<dbReference type="AlphaFoldDB" id="A0A3B4WQ39"/>
<dbReference type="PRINTS" id="PR01846">
    <property type="entry name" value="TRHRFAMILY"/>
</dbReference>
<dbReference type="PROSITE" id="PS00237">
    <property type="entry name" value="G_PROTEIN_RECEP_F1_1"/>
    <property type="match status" value="1"/>
</dbReference>
<evidence type="ECO:0000313" key="12">
    <source>
        <dbReference type="Ensembl" id="ENSSLDP00000006491.1"/>
    </source>
</evidence>
<dbReference type="PANTHER" id="PTHR46061">
    <property type="entry name" value="THYROTROPIN-RELEASING HORMONE RECEPTOR"/>
    <property type="match status" value="1"/>
</dbReference>
<accession>A0A3B4WQ39</accession>
<dbReference type="PANTHER" id="PTHR46061:SF5">
    <property type="entry name" value="THYROTROPIN-RELEASING HORMONE RECEPTOR"/>
    <property type="match status" value="1"/>
</dbReference>
<comment type="subcellular location">
    <subcellularLocation>
        <location evidence="2">Membrane</location>
    </subcellularLocation>
</comment>
<dbReference type="Ensembl" id="ENSSLDT00000006709.1">
    <property type="protein sequence ID" value="ENSSLDP00000006491.1"/>
    <property type="gene ID" value="ENSSLDG00000005157.1"/>
</dbReference>
<comment type="function">
    <text evidence="1">Receptor for thyrotropin-releasing hormone (TRH). Upon ligand binding, this G-protein-coupled receptor triggers activation of the phosphatidylinositol (IP3)-calcium-protein kinase C (PKC) pathway.</text>
</comment>
<keyword evidence="13" id="KW-1185">Reference proteome</keyword>
<feature type="transmembrane region" description="Helical" evidence="10">
    <location>
        <begin position="189"/>
        <end position="222"/>
    </location>
</feature>
<dbReference type="PRINTS" id="PR00751">
    <property type="entry name" value="THYROLIBRINR"/>
</dbReference>
<protein>
    <recommendedName>
        <fullName evidence="3">Thyrotropin-releasing hormone receptor</fullName>
    </recommendedName>
    <alternativeName>
        <fullName evidence="7">Thyroliberin receptor</fullName>
    </alternativeName>
</protein>
<evidence type="ECO:0000256" key="4">
    <source>
        <dbReference type="ARBA" id="ARBA00022692"/>
    </source>
</evidence>
<keyword evidence="8" id="KW-0297">G-protein coupled receptor</keyword>
<keyword evidence="8" id="KW-0675">Receptor</keyword>
<feature type="transmembrane region" description="Helical" evidence="10">
    <location>
        <begin position="243"/>
        <end position="268"/>
    </location>
</feature>
<dbReference type="InterPro" id="IPR017452">
    <property type="entry name" value="GPCR_Rhodpsn_7TM"/>
</dbReference>
<dbReference type="Gene3D" id="1.20.1070.10">
    <property type="entry name" value="Rhodopsin 7-helix transmembrane proteins"/>
    <property type="match status" value="1"/>
</dbReference>
<dbReference type="Proteomes" id="UP000261360">
    <property type="component" value="Unplaced"/>
</dbReference>
<dbReference type="PRINTS" id="PR00237">
    <property type="entry name" value="GPCRRHODOPSN"/>
</dbReference>
<sequence length="445" mass="49401">MTNNVSSRIDTPTNISLSSSVPVSELLEYKTVSVFLVLLVCGVGIVGNIMVVLVVLTTRHMRTPTNCYLVSLAIADLTVLVAAGLPNVSDSLTGTWVFGHAGCLGITYLQYLGINVSSCSITAFTVERYIAICHPMKAKTVCTVSRAKRIIAGVWIFTCVYCMLWFFLVDIQVGQDGHVQCGYKVKRELYLPIYLIDFAIFYVIPLLLAIVLYGLIARILYLSCYWQKEKKHKKNNKKHISQHLNGCVSSPQVTKMLAVVVILFALLWMPYRTLVLINSFVSTPYLDAWFLLFCRTCIYANSAINPVIYNAMSQKFRCAFRGLYRCQRPEAHQRTLSTIQSGFSTVRDPRTSQANSNGTNENVRRSILNTATDPTTKQNGSSHQEIVNGKKADPPADISLATFSFGVDPAETLATADEDLDRPSSNNTTVKFAGTHTINGQQEKM</sequence>
<feature type="domain" description="G-protein coupled receptors family 1 profile" evidence="11">
    <location>
        <begin position="47"/>
        <end position="309"/>
    </location>
</feature>
<dbReference type="InterPro" id="IPR002120">
    <property type="entry name" value="TRH_rcpt_1"/>
</dbReference>
<evidence type="ECO:0000256" key="10">
    <source>
        <dbReference type="SAM" id="Phobius"/>
    </source>
</evidence>
<evidence type="ECO:0000259" key="11">
    <source>
        <dbReference type="PROSITE" id="PS50262"/>
    </source>
</evidence>
<feature type="transmembrane region" description="Helical" evidence="10">
    <location>
        <begin position="68"/>
        <end position="88"/>
    </location>
</feature>
<evidence type="ECO:0000256" key="1">
    <source>
        <dbReference type="ARBA" id="ARBA00004100"/>
    </source>
</evidence>
<dbReference type="GO" id="GO:0016020">
    <property type="term" value="C:membrane"/>
    <property type="evidence" value="ECO:0007669"/>
    <property type="project" value="UniProtKB-SubCell"/>
</dbReference>
<dbReference type="GO" id="GO:0004997">
    <property type="term" value="F:thyrotropin-releasing hormone receptor activity"/>
    <property type="evidence" value="ECO:0007669"/>
    <property type="project" value="InterPro"/>
</dbReference>
<keyword evidence="6 10" id="KW-0472">Membrane</keyword>
<evidence type="ECO:0000313" key="13">
    <source>
        <dbReference type="Proteomes" id="UP000261360"/>
    </source>
</evidence>
<feature type="compositionally biased region" description="Polar residues" evidence="9">
    <location>
        <begin position="351"/>
        <end position="385"/>
    </location>
</feature>
<evidence type="ECO:0000256" key="9">
    <source>
        <dbReference type="SAM" id="MobiDB-lite"/>
    </source>
</evidence>
<feature type="compositionally biased region" description="Polar residues" evidence="9">
    <location>
        <begin position="423"/>
        <end position="445"/>
    </location>
</feature>
<keyword evidence="8" id="KW-0807">Transducer</keyword>
<keyword evidence="5 10" id="KW-1133">Transmembrane helix</keyword>
<dbReference type="Pfam" id="PF00001">
    <property type="entry name" value="7tm_1"/>
    <property type="match status" value="1"/>
</dbReference>